<keyword evidence="1" id="KW-0042">Antenna complex</keyword>
<feature type="domain" description="CHAT" evidence="4">
    <location>
        <begin position="21"/>
        <end position="161"/>
    </location>
</feature>
<gene>
    <name evidence="5" type="ORF">ACE1CA_18910</name>
</gene>
<dbReference type="Gene3D" id="1.25.10.10">
    <property type="entry name" value="Leucine-rich Repeat Variant"/>
    <property type="match status" value="6"/>
</dbReference>
<organism evidence="5 6">
    <name type="scientific">Floridaenema evergladense BLCC-F167</name>
    <dbReference type="NCBI Taxonomy" id="3153639"/>
    <lineage>
        <taxon>Bacteria</taxon>
        <taxon>Bacillati</taxon>
        <taxon>Cyanobacteriota</taxon>
        <taxon>Cyanophyceae</taxon>
        <taxon>Oscillatoriophycideae</taxon>
        <taxon>Aerosakkonematales</taxon>
        <taxon>Aerosakkonemataceae</taxon>
        <taxon>Floridanema</taxon>
        <taxon>Floridanema evergladense</taxon>
    </lineage>
</organism>
<dbReference type="SMART" id="SM00185">
    <property type="entry name" value="ARM"/>
    <property type="match status" value="7"/>
</dbReference>
<dbReference type="SUPFAM" id="SSF48371">
    <property type="entry name" value="ARM repeat"/>
    <property type="match status" value="1"/>
</dbReference>
<dbReference type="EMBL" id="JBHFNT010000161">
    <property type="protein sequence ID" value="MFB2836608.1"/>
    <property type="molecule type" value="Genomic_DNA"/>
</dbReference>
<dbReference type="Proteomes" id="UP001576780">
    <property type="component" value="Unassembled WGS sequence"/>
</dbReference>
<name>A0ABV4WNE1_9CYAN</name>
<evidence type="ECO:0000313" key="6">
    <source>
        <dbReference type="Proteomes" id="UP001576780"/>
    </source>
</evidence>
<comment type="function">
    <text evidence="3">Catalyzes the hydroxylation of the N(6)-(4-aminobutyl)-L-lysine intermediate produced by deoxyhypusine synthase/DHPS on a critical lysine of the eukaryotic translation initiation factor 5A/eIF-5A. This is the second step of the post-translational modification of that lysine into an unusual amino acid residue named hypusine. Hypusination is unique to mature eIF-5A factor and is essential for its function.</text>
</comment>
<accession>A0ABV4WNE1</accession>
<dbReference type="InterPro" id="IPR011989">
    <property type="entry name" value="ARM-like"/>
</dbReference>
<proteinExistence type="predicted"/>
<dbReference type="PROSITE" id="PS50077">
    <property type="entry name" value="HEAT_REPEAT"/>
    <property type="match status" value="2"/>
</dbReference>
<dbReference type="RefSeq" id="WP_413278984.1">
    <property type="nucleotide sequence ID" value="NZ_JBHFNT010000161.1"/>
</dbReference>
<dbReference type="InterPro" id="IPR024983">
    <property type="entry name" value="CHAT_dom"/>
</dbReference>
<protein>
    <submittedName>
        <fullName evidence="5">HEAT repeat domain-containing protein</fullName>
    </submittedName>
</protein>
<evidence type="ECO:0000256" key="1">
    <source>
        <dbReference type="ARBA" id="ARBA00022549"/>
    </source>
</evidence>
<reference evidence="5 6" key="1">
    <citation type="submission" date="2024-09" db="EMBL/GenBank/DDBJ databases">
        <title>Floridaenema gen nov. (Aerosakkonemataceae, Aerosakkonematales ord. nov., Cyanobacteria) from benthic tropical and subtropical fresh waters, with the description of four new species.</title>
        <authorList>
            <person name="Moretto J.A."/>
            <person name="Berthold D.E."/>
            <person name="Lefler F.W."/>
            <person name="Huang I.-S."/>
            <person name="Laughinghouse H. IV."/>
        </authorList>
    </citation>
    <scope>NUCLEOTIDE SEQUENCE [LARGE SCALE GENOMIC DNA]</scope>
    <source>
        <strain evidence="5 6">BLCC-F167</strain>
    </source>
</reference>
<dbReference type="PROSITE" id="PS50176">
    <property type="entry name" value="ARM_REPEAT"/>
    <property type="match status" value="5"/>
</dbReference>
<evidence type="ECO:0000259" key="4">
    <source>
        <dbReference type="Pfam" id="PF12770"/>
    </source>
</evidence>
<dbReference type="PANTHER" id="PTHR12697:SF5">
    <property type="entry name" value="DEOXYHYPUSINE HYDROXYLASE"/>
    <property type="match status" value="1"/>
</dbReference>
<dbReference type="SMART" id="SM00567">
    <property type="entry name" value="EZ_HEAT"/>
    <property type="match status" value="14"/>
</dbReference>
<keyword evidence="2" id="KW-0605">Phycobilisome</keyword>
<evidence type="ECO:0000313" key="5">
    <source>
        <dbReference type="EMBL" id="MFB2836608.1"/>
    </source>
</evidence>
<dbReference type="InterPro" id="IPR021133">
    <property type="entry name" value="HEAT_type_2"/>
</dbReference>
<dbReference type="Pfam" id="PF13646">
    <property type="entry name" value="HEAT_2"/>
    <property type="match status" value="4"/>
</dbReference>
<keyword evidence="6" id="KW-1185">Reference proteome</keyword>
<evidence type="ECO:0000256" key="3">
    <source>
        <dbReference type="ARBA" id="ARBA00045876"/>
    </source>
</evidence>
<dbReference type="Pfam" id="PF03130">
    <property type="entry name" value="HEAT_PBS"/>
    <property type="match status" value="1"/>
</dbReference>
<dbReference type="InterPro" id="IPR000225">
    <property type="entry name" value="Armadillo"/>
</dbReference>
<dbReference type="InterPro" id="IPR004155">
    <property type="entry name" value="PBS_lyase_HEAT"/>
</dbReference>
<evidence type="ECO:0000256" key="2">
    <source>
        <dbReference type="ARBA" id="ARBA00022738"/>
    </source>
</evidence>
<dbReference type="Pfam" id="PF12770">
    <property type="entry name" value="CHAT"/>
    <property type="match status" value="1"/>
</dbReference>
<dbReference type="PANTHER" id="PTHR12697">
    <property type="entry name" value="PBS LYASE HEAT-LIKE PROTEIN"/>
    <property type="match status" value="1"/>
</dbReference>
<dbReference type="InterPro" id="IPR016024">
    <property type="entry name" value="ARM-type_fold"/>
</dbReference>
<sequence>MKKILILAANPQGTSRLRLDREVREIEEGLRRSQLGDRFQIEHRWASRPRDVQRSLLDVDPQIVHFCGHGEGQAGLVLEDETGQVKLVSTEALSNLFGLFADRVECVLLNACYAEVQANAIAQNINYVIGMRQEIRDDLAIAFSVGFYKGLGAGQLIEAAFESGCQTIQGNTLESSDLNRKLGSVDSTRKAKTMSLPDDSIPVLRKKATSVSALIELLKQEDPNFRIRASSELREMGTRISNALSANVYEESGSSRVGEGDIQSQEIKAAIPHLVALLNDQNTNVRISAADTLRWIGSKAVPALANPTLVELLKDKNPKVCEAAVVTLNFLLPDAATIAVDPVIELLKDKDTDARQYAYRLLNNVFLIAKTQAAVAPLIQLLEDKDTHVRASAAELLGNIEAPDAVAPLIELLEDKNASVRTSAAQALGNIQALDAVESLIQLLKDDYWYVRDSAAQALRDIKGQAAVDPLIQLLRNKDADVRKRAVEALGNIKALDAVESLIQLLEDKDASVRISAVEALRNISVQAAVNSLIKLLENKNTDIRASAAEALGNIQALDAVEPLIKLLEDEDEYVCVKAVEALGNIQALDAVDFLIKLLDNKDASFRASAAEALGNIQAPDAVEPLIKLLKDENGNVSESAVEALRKIIKAQIKAESLVKLLENKEIEAHVRASAAEALGNIKAQAAVDPLIKRLQDRSEDWELRLNAFAALTKIGFKAKSVVDPLVKSFLVEALQNNSMKEKFSNFYGNMPYYKRRAFFFTTIEPGTLPSLSKALREILTSTDDDYKVRYSAAFILGYFELPIDSTQAPSGETIMALKSVVNNPEEDFDIRWMSAFSLARMGQDMNQFFTENNLINPILINCQKGELLDPYTGWCESEEGGGAGAEGWAKIFREMLGGKKKGEEKK</sequence>
<comment type="caution">
    <text evidence="5">The sequence shown here is derived from an EMBL/GenBank/DDBJ whole genome shotgun (WGS) entry which is preliminary data.</text>
</comment>